<proteinExistence type="predicted"/>
<evidence type="ECO:0000256" key="3">
    <source>
        <dbReference type="SAM" id="MobiDB-lite"/>
    </source>
</evidence>
<dbReference type="PROSITE" id="PS51186">
    <property type="entry name" value="GNAT"/>
    <property type="match status" value="1"/>
</dbReference>
<feature type="compositionally biased region" description="Basic and acidic residues" evidence="3">
    <location>
        <begin position="151"/>
        <end position="160"/>
    </location>
</feature>
<dbReference type="SUPFAM" id="SSF55729">
    <property type="entry name" value="Acyl-CoA N-acyltransferases (Nat)"/>
    <property type="match status" value="1"/>
</dbReference>
<dbReference type="GO" id="GO:0031415">
    <property type="term" value="C:NatA complex"/>
    <property type="evidence" value="ECO:0007669"/>
    <property type="project" value="TreeGrafter"/>
</dbReference>
<dbReference type="PANTHER" id="PTHR42919">
    <property type="entry name" value="N-ALPHA-ACETYLTRANSFERASE"/>
    <property type="match status" value="1"/>
</dbReference>
<accession>F2U3A7</accession>
<keyword evidence="1 5" id="KW-0808">Transferase</keyword>
<organism evidence="6">
    <name type="scientific">Salpingoeca rosetta (strain ATCC 50818 / BSB-021)</name>
    <dbReference type="NCBI Taxonomy" id="946362"/>
    <lineage>
        <taxon>Eukaryota</taxon>
        <taxon>Choanoflagellata</taxon>
        <taxon>Craspedida</taxon>
        <taxon>Salpingoecidae</taxon>
        <taxon>Salpingoeca</taxon>
    </lineage>
</organism>
<dbReference type="AlphaFoldDB" id="F2U3A7"/>
<evidence type="ECO:0000313" key="5">
    <source>
        <dbReference type="EMBL" id="EGD82101.1"/>
    </source>
</evidence>
<dbReference type="CDD" id="cd04301">
    <property type="entry name" value="NAT_SF"/>
    <property type="match status" value="1"/>
</dbReference>
<dbReference type="eggNOG" id="KOG3138">
    <property type="taxonomic scope" value="Eukaryota"/>
</dbReference>
<feature type="domain" description="N-acetyltransferase" evidence="4">
    <location>
        <begin position="11"/>
        <end position="156"/>
    </location>
</feature>
<sequence length="185" mass="20634">MAEPKAKKARMDLGELTPHNVKQFKLINKIIFPVSYSDKFYKDAVAAGEYARLAYLDDLVVGAVCCRVDGTKIYIMTLGCLAPYRRLGLGRMMVEHVMNLARKDKKVTAVFLHVDVNNEDAVEFYKTFGFEVTETVKGYYKKLSPGDAHVLEKKVTHESEGDSSSNGDDDETKAAAKADKDKDAK</sequence>
<dbReference type="EMBL" id="GL832960">
    <property type="protein sequence ID" value="EGD82101.1"/>
    <property type="molecule type" value="Genomic_DNA"/>
</dbReference>
<dbReference type="STRING" id="946362.F2U3A7"/>
<dbReference type="Proteomes" id="UP000007799">
    <property type="component" value="Unassembled WGS sequence"/>
</dbReference>
<evidence type="ECO:0000313" key="6">
    <source>
        <dbReference type="Proteomes" id="UP000007799"/>
    </source>
</evidence>
<dbReference type="Gene3D" id="3.40.630.30">
    <property type="match status" value="1"/>
</dbReference>
<dbReference type="GO" id="GO:0016747">
    <property type="term" value="F:acyltransferase activity, transferring groups other than amino-acyl groups"/>
    <property type="evidence" value="ECO:0007669"/>
    <property type="project" value="InterPro"/>
</dbReference>
<dbReference type="GO" id="GO:0007064">
    <property type="term" value="P:mitotic sister chromatid cohesion"/>
    <property type="evidence" value="ECO:0007669"/>
    <property type="project" value="TreeGrafter"/>
</dbReference>
<dbReference type="Pfam" id="PF00583">
    <property type="entry name" value="Acetyltransf_1"/>
    <property type="match status" value="1"/>
</dbReference>
<keyword evidence="6" id="KW-1185">Reference proteome</keyword>
<dbReference type="FunCoup" id="F2U3A7">
    <property type="interactions" value="1867"/>
</dbReference>
<dbReference type="InParanoid" id="F2U3A7"/>
<dbReference type="KEGG" id="sre:PTSG_02781"/>
<protein>
    <submittedName>
        <fullName evidence="5">N-alpha-acetyltransferase 50</fullName>
    </submittedName>
</protein>
<reference evidence="5" key="1">
    <citation type="submission" date="2009-08" db="EMBL/GenBank/DDBJ databases">
        <title>Annotation of Salpingoeca rosetta.</title>
        <authorList>
            <consortium name="The Broad Institute Genome Sequencing Platform"/>
            <person name="Russ C."/>
            <person name="Cuomo C."/>
            <person name="Burger G."/>
            <person name="Gray M.W."/>
            <person name="Holland P.W.H."/>
            <person name="King N."/>
            <person name="Lang F.B.F."/>
            <person name="Roger A.J."/>
            <person name="Ruiz-Trillo I."/>
            <person name="Young S.K."/>
            <person name="Zeng Q."/>
            <person name="Gargeya S."/>
            <person name="Alvarado L."/>
            <person name="Berlin A."/>
            <person name="Chapman S.B."/>
            <person name="Chen Z."/>
            <person name="Freedman E."/>
            <person name="Gellesch M."/>
            <person name="Goldberg J."/>
            <person name="Griggs A."/>
            <person name="Gujja S."/>
            <person name="Heilman E."/>
            <person name="Heiman D."/>
            <person name="Howarth C."/>
            <person name="Mehta T."/>
            <person name="Neiman D."/>
            <person name="Pearson M."/>
            <person name="Roberts A."/>
            <person name="Saif S."/>
            <person name="Shea T."/>
            <person name="Shenoy N."/>
            <person name="Sisk P."/>
            <person name="Stolte C."/>
            <person name="Sykes S."/>
            <person name="White J."/>
            <person name="Yandava C."/>
            <person name="Haas B."/>
            <person name="Nusbaum C."/>
            <person name="Birren B."/>
        </authorList>
    </citation>
    <scope>NUCLEOTIDE SEQUENCE [LARGE SCALE GENOMIC DNA]</scope>
    <source>
        <strain evidence="5">ATCC 50818</strain>
    </source>
</reference>
<name>F2U3A7_SALR5</name>
<dbReference type="OrthoDB" id="47374at2759"/>
<feature type="region of interest" description="Disordered" evidence="3">
    <location>
        <begin position="151"/>
        <end position="185"/>
    </location>
</feature>
<dbReference type="InterPro" id="IPR016181">
    <property type="entry name" value="Acyl_CoA_acyltransferase"/>
</dbReference>
<dbReference type="InterPro" id="IPR000182">
    <property type="entry name" value="GNAT_dom"/>
</dbReference>
<dbReference type="RefSeq" id="XP_004996284.1">
    <property type="nucleotide sequence ID" value="XM_004996227.1"/>
</dbReference>
<feature type="compositionally biased region" description="Basic and acidic residues" evidence="3">
    <location>
        <begin position="172"/>
        <end position="185"/>
    </location>
</feature>
<dbReference type="GeneID" id="16076870"/>
<dbReference type="OMA" id="EYAGAIC"/>
<dbReference type="FunFam" id="3.40.630.30:FF:000006">
    <property type="entry name" value="Putative n-alpha-acetyltransferase 50"/>
    <property type="match status" value="1"/>
</dbReference>
<evidence type="ECO:0000256" key="2">
    <source>
        <dbReference type="ARBA" id="ARBA00023315"/>
    </source>
</evidence>
<evidence type="ECO:0000259" key="4">
    <source>
        <dbReference type="PROSITE" id="PS51186"/>
    </source>
</evidence>
<dbReference type="InterPro" id="IPR051556">
    <property type="entry name" value="N-term/lysine_N-AcTrnsfr"/>
</dbReference>
<gene>
    <name evidence="5" type="ORF">PTSG_02781</name>
</gene>
<keyword evidence="2" id="KW-0012">Acyltransferase</keyword>
<dbReference type="PANTHER" id="PTHR42919:SF8">
    <property type="entry name" value="N-ALPHA-ACETYLTRANSFERASE 50"/>
    <property type="match status" value="1"/>
</dbReference>
<evidence type="ECO:0000256" key="1">
    <source>
        <dbReference type="ARBA" id="ARBA00022679"/>
    </source>
</evidence>